<evidence type="ECO:0000256" key="7">
    <source>
        <dbReference type="ARBA" id="ARBA00023303"/>
    </source>
</evidence>
<evidence type="ECO:0000259" key="9">
    <source>
        <dbReference type="Pfam" id="PF07885"/>
    </source>
</evidence>
<feature type="transmembrane region" description="Helical" evidence="8">
    <location>
        <begin position="176"/>
        <end position="200"/>
    </location>
</feature>
<dbReference type="PANTHER" id="PTHR11537:SF254">
    <property type="entry name" value="POTASSIUM VOLTAGE-GATED CHANNEL PROTEIN SHAB"/>
    <property type="match status" value="1"/>
</dbReference>
<dbReference type="EMBL" id="JBHUDX010000059">
    <property type="protein sequence ID" value="MFD1660727.1"/>
    <property type="molecule type" value="Genomic_DNA"/>
</dbReference>
<dbReference type="Pfam" id="PF07885">
    <property type="entry name" value="Ion_trans_2"/>
    <property type="match status" value="1"/>
</dbReference>
<dbReference type="InterPro" id="IPR027359">
    <property type="entry name" value="Volt_channel_dom_sf"/>
</dbReference>
<keyword evidence="3 8" id="KW-0812">Transmembrane</keyword>
<dbReference type="SUPFAM" id="SSF81324">
    <property type="entry name" value="Voltage-gated potassium channels"/>
    <property type="match status" value="1"/>
</dbReference>
<evidence type="ECO:0000256" key="5">
    <source>
        <dbReference type="ARBA" id="ARBA00023065"/>
    </source>
</evidence>
<evidence type="ECO:0000256" key="6">
    <source>
        <dbReference type="ARBA" id="ARBA00023136"/>
    </source>
</evidence>
<dbReference type="InterPro" id="IPR013099">
    <property type="entry name" value="K_chnl_dom"/>
</dbReference>
<sequence length="219" mass="23790">MDDGSRTARWERRLGPPLGAASLLYLASYAVRVLAPGLPGPARDLCLAVTAATWTLFVVDYTVRWRLSGQGLRFVRRNWLDSLVVLLPLLRPVRIVRVYDALRERRQGHPVMSLQARVILYASMSVGLLGFAAALVVYQHEHTVPGASIRTFGDSLWWAASTLSTVGYGDAVPVTVVGRVVAVALMGCGVALLGAVTGSFSSWLMQRFARGDDTGPPRN</sequence>
<feature type="transmembrane region" description="Helical" evidence="8">
    <location>
        <begin position="20"/>
        <end position="38"/>
    </location>
</feature>
<feature type="transmembrane region" description="Helical" evidence="8">
    <location>
        <begin position="45"/>
        <end position="67"/>
    </location>
</feature>
<dbReference type="Proteomes" id="UP001597261">
    <property type="component" value="Unassembled WGS sequence"/>
</dbReference>
<evidence type="ECO:0000313" key="11">
    <source>
        <dbReference type="Proteomes" id="UP001597261"/>
    </source>
</evidence>
<feature type="domain" description="Potassium channel" evidence="9">
    <location>
        <begin position="133"/>
        <end position="205"/>
    </location>
</feature>
<dbReference type="InterPro" id="IPR028325">
    <property type="entry name" value="VG_K_chnl"/>
</dbReference>
<keyword evidence="5" id="KW-0406">Ion transport</keyword>
<accession>A0ABW4IVD5</accession>
<comment type="subcellular location">
    <subcellularLocation>
        <location evidence="1">Membrane</location>
        <topology evidence="1">Multi-pass membrane protein</topology>
    </subcellularLocation>
</comment>
<dbReference type="PANTHER" id="PTHR11537">
    <property type="entry name" value="VOLTAGE-GATED POTASSIUM CHANNEL"/>
    <property type="match status" value="1"/>
</dbReference>
<dbReference type="Gene3D" id="1.10.287.70">
    <property type="match status" value="1"/>
</dbReference>
<evidence type="ECO:0000256" key="4">
    <source>
        <dbReference type="ARBA" id="ARBA00022989"/>
    </source>
</evidence>
<proteinExistence type="predicted"/>
<gene>
    <name evidence="10" type="ORF">ACFSL4_21590</name>
</gene>
<name>A0ABW4IVD5_9ACTN</name>
<comment type="caution">
    <text evidence="10">The sequence shown here is derived from an EMBL/GenBank/DDBJ whole genome shotgun (WGS) entry which is preliminary data.</text>
</comment>
<evidence type="ECO:0000256" key="1">
    <source>
        <dbReference type="ARBA" id="ARBA00004141"/>
    </source>
</evidence>
<keyword evidence="6 8" id="KW-0472">Membrane</keyword>
<evidence type="ECO:0000256" key="3">
    <source>
        <dbReference type="ARBA" id="ARBA00022692"/>
    </source>
</evidence>
<dbReference type="Gene3D" id="1.20.5.110">
    <property type="match status" value="1"/>
</dbReference>
<keyword evidence="7" id="KW-0407">Ion channel</keyword>
<protein>
    <submittedName>
        <fullName evidence="10">Ion channel</fullName>
    </submittedName>
</protein>
<reference evidence="11" key="1">
    <citation type="journal article" date="2019" name="Int. J. Syst. Evol. Microbiol.">
        <title>The Global Catalogue of Microorganisms (GCM) 10K type strain sequencing project: providing services to taxonomists for standard genome sequencing and annotation.</title>
        <authorList>
            <consortium name="The Broad Institute Genomics Platform"/>
            <consortium name="The Broad Institute Genome Sequencing Center for Infectious Disease"/>
            <person name="Wu L."/>
            <person name="Ma J."/>
        </authorList>
    </citation>
    <scope>NUCLEOTIDE SEQUENCE [LARGE SCALE GENOMIC DNA]</scope>
    <source>
        <strain evidence="11">CGMCC 1.12470</strain>
    </source>
</reference>
<evidence type="ECO:0000313" key="10">
    <source>
        <dbReference type="EMBL" id="MFD1660727.1"/>
    </source>
</evidence>
<keyword evidence="2" id="KW-0813">Transport</keyword>
<evidence type="ECO:0000256" key="2">
    <source>
        <dbReference type="ARBA" id="ARBA00022448"/>
    </source>
</evidence>
<feature type="transmembrane region" description="Helical" evidence="8">
    <location>
        <begin position="118"/>
        <end position="138"/>
    </location>
</feature>
<keyword evidence="4 8" id="KW-1133">Transmembrane helix</keyword>
<dbReference type="RefSeq" id="WP_381085309.1">
    <property type="nucleotide sequence ID" value="NZ_JBHUDX010000059.1"/>
</dbReference>
<keyword evidence="11" id="KW-1185">Reference proteome</keyword>
<dbReference type="Gene3D" id="1.20.120.350">
    <property type="entry name" value="Voltage-gated potassium channels. Chain C"/>
    <property type="match status" value="1"/>
</dbReference>
<evidence type="ECO:0000256" key="8">
    <source>
        <dbReference type="SAM" id="Phobius"/>
    </source>
</evidence>
<organism evidence="10 11">
    <name type="scientific">Streptomyces caeni</name>
    <dbReference type="NCBI Taxonomy" id="2307231"/>
    <lineage>
        <taxon>Bacteria</taxon>
        <taxon>Bacillati</taxon>
        <taxon>Actinomycetota</taxon>
        <taxon>Actinomycetes</taxon>
        <taxon>Kitasatosporales</taxon>
        <taxon>Streptomycetaceae</taxon>
        <taxon>Streptomyces</taxon>
    </lineage>
</organism>